<dbReference type="Proteomes" id="UP001155483">
    <property type="component" value="Unassembled WGS sequence"/>
</dbReference>
<dbReference type="EMBL" id="JAOTIF010000005">
    <property type="protein sequence ID" value="MCU7549277.1"/>
    <property type="molecule type" value="Genomic_DNA"/>
</dbReference>
<sequence>MAQQAAEEISNIICNKVIPEFEGLKTTTELSALWRQGSCPGLTERQRKEYL</sequence>
<evidence type="ECO:0000313" key="2">
    <source>
        <dbReference type="Proteomes" id="UP001155483"/>
    </source>
</evidence>
<organism evidence="1 2">
    <name type="scientific">Paraflavisolibacter caeni</name>
    <dbReference type="NCBI Taxonomy" id="2982496"/>
    <lineage>
        <taxon>Bacteria</taxon>
        <taxon>Pseudomonadati</taxon>
        <taxon>Bacteroidota</taxon>
        <taxon>Chitinophagia</taxon>
        <taxon>Chitinophagales</taxon>
        <taxon>Chitinophagaceae</taxon>
        <taxon>Paraflavisolibacter</taxon>
    </lineage>
</organism>
<name>A0A9X3BHB4_9BACT</name>
<comment type="caution">
    <text evidence="1">The sequence shown here is derived from an EMBL/GenBank/DDBJ whole genome shotgun (WGS) entry which is preliminary data.</text>
</comment>
<proteinExistence type="predicted"/>
<accession>A0A9X3BHB4</accession>
<dbReference type="AlphaFoldDB" id="A0A9X3BHB4"/>
<reference evidence="1" key="1">
    <citation type="submission" date="2022-09" db="EMBL/GenBank/DDBJ databases">
        <authorList>
            <person name="Yuan C."/>
            <person name="Ke Z."/>
        </authorList>
    </citation>
    <scope>NUCLEOTIDE SEQUENCE</scope>
    <source>
        <strain evidence="1">LB-8</strain>
    </source>
</reference>
<reference evidence="1" key="2">
    <citation type="submission" date="2023-04" db="EMBL/GenBank/DDBJ databases">
        <title>Paracnuella aquatica gen. nov., sp. nov., a member of the family Chitinophagaceae isolated from a hot spring.</title>
        <authorList>
            <person name="Wang C."/>
        </authorList>
    </citation>
    <scope>NUCLEOTIDE SEQUENCE</scope>
    <source>
        <strain evidence="1">LB-8</strain>
    </source>
</reference>
<dbReference type="RefSeq" id="WP_279296719.1">
    <property type="nucleotide sequence ID" value="NZ_JAOTIF010000005.1"/>
</dbReference>
<keyword evidence="2" id="KW-1185">Reference proteome</keyword>
<gene>
    <name evidence="1" type="ORF">OCK74_09125</name>
</gene>
<protein>
    <submittedName>
        <fullName evidence="1">Uncharacterized protein</fullName>
    </submittedName>
</protein>
<evidence type="ECO:0000313" key="1">
    <source>
        <dbReference type="EMBL" id="MCU7549277.1"/>
    </source>
</evidence>